<comment type="caution">
    <text evidence="1">The sequence shown here is derived from an EMBL/GenBank/DDBJ whole genome shotgun (WGS) entry which is preliminary data.</text>
</comment>
<proteinExistence type="predicted"/>
<gene>
    <name evidence="1" type="ORF">PHYBOEH_008279</name>
</gene>
<keyword evidence="2" id="KW-1185">Reference proteome</keyword>
<dbReference type="GO" id="GO:0006355">
    <property type="term" value="P:regulation of DNA-templated transcription"/>
    <property type="evidence" value="ECO:0007669"/>
    <property type="project" value="InterPro"/>
</dbReference>
<dbReference type="GO" id="GO:0070176">
    <property type="term" value="C:DRM complex"/>
    <property type="evidence" value="ECO:0007669"/>
    <property type="project" value="InterPro"/>
</dbReference>
<evidence type="ECO:0000313" key="1">
    <source>
        <dbReference type="EMBL" id="KAG7399636.1"/>
    </source>
</evidence>
<protein>
    <submittedName>
        <fullName evidence="1">Uncharacterized protein</fullName>
    </submittedName>
</protein>
<sequence>MSASFPQAIAPTVQLTKELESLLEFLTHQKPSVAAGDREFNELAQLSEKELDAKIRELENWNFRLNLDEAKEMRDSISLGIVSEQHQSTNS</sequence>
<reference evidence="1" key="1">
    <citation type="submission" date="2021-02" db="EMBL/GenBank/DDBJ databases">
        <authorList>
            <person name="Palmer J.M."/>
        </authorList>
    </citation>
    <scope>NUCLEOTIDE SEQUENCE</scope>
    <source>
        <strain evidence="1">SCRP23</strain>
    </source>
</reference>
<dbReference type="Proteomes" id="UP000693981">
    <property type="component" value="Unassembled WGS sequence"/>
</dbReference>
<dbReference type="Pfam" id="PF10044">
    <property type="entry name" value="LIN52"/>
    <property type="match status" value="1"/>
</dbReference>
<organism evidence="1 2">
    <name type="scientific">Phytophthora boehmeriae</name>
    <dbReference type="NCBI Taxonomy" id="109152"/>
    <lineage>
        <taxon>Eukaryota</taxon>
        <taxon>Sar</taxon>
        <taxon>Stramenopiles</taxon>
        <taxon>Oomycota</taxon>
        <taxon>Peronosporomycetes</taxon>
        <taxon>Peronosporales</taxon>
        <taxon>Peronosporaceae</taxon>
        <taxon>Phytophthora</taxon>
    </lineage>
</organism>
<dbReference type="OrthoDB" id="65904at2759"/>
<accession>A0A8T1X1P5</accession>
<evidence type="ECO:0000313" key="2">
    <source>
        <dbReference type="Proteomes" id="UP000693981"/>
    </source>
</evidence>
<dbReference type="InterPro" id="IPR018737">
    <property type="entry name" value="DREAM_LIN52"/>
</dbReference>
<name>A0A8T1X1P5_9STRA</name>
<dbReference type="EMBL" id="JAGDFL010000048">
    <property type="protein sequence ID" value="KAG7399636.1"/>
    <property type="molecule type" value="Genomic_DNA"/>
</dbReference>
<dbReference type="AlphaFoldDB" id="A0A8T1X1P5"/>